<dbReference type="RefSeq" id="WP_284486853.1">
    <property type="nucleotide sequence ID" value="NZ_JASNJE010000027.1"/>
</dbReference>
<evidence type="ECO:0000313" key="3">
    <source>
        <dbReference type="Proteomes" id="UP001227126"/>
    </source>
</evidence>
<evidence type="ECO:0000313" key="2">
    <source>
        <dbReference type="EMBL" id="MDK3074923.1"/>
    </source>
</evidence>
<dbReference type="EMBL" id="JASNJE010000027">
    <property type="protein sequence ID" value="MDK3074923.1"/>
    <property type="molecule type" value="Genomic_DNA"/>
</dbReference>
<dbReference type="Pfam" id="PF06282">
    <property type="entry name" value="DUF1036"/>
    <property type="match status" value="1"/>
</dbReference>
<reference evidence="2 3" key="1">
    <citation type="submission" date="2023-05" db="EMBL/GenBank/DDBJ databases">
        <title>Sedimentitalea sp. nov. JM2-8.</title>
        <authorList>
            <person name="Huang J."/>
        </authorList>
    </citation>
    <scope>NUCLEOTIDE SEQUENCE [LARGE SCALE GENOMIC DNA]</scope>
    <source>
        <strain evidence="2 3">JM2-8</strain>
    </source>
</reference>
<feature type="chain" id="PRO_5046508831" evidence="1">
    <location>
        <begin position="21"/>
        <end position="327"/>
    </location>
</feature>
<keyword evidence="3" id="KW-1185">Reference proteome</keyword>
<protein>
    <submittedName>
        <fullName evidence="2">DUF1036 domain-containing protein</fullName>
    </submittedName>
</protein>
<name>A0ABT7FIL6_9RHOB</name>
<accession>A0ABT7FIL6</accession>
<proteinExistence type="predicted"/>
<gene>
    <name evidence="2" type="ORF">QO034_17680</name>
</gene>
<evidence type="ECO:0000256" key="1">
    <source>
        <dbReference type="SAM" id="SignalP"/>
    </source>
</evidence>
<organism evidence="2 3">
    <name type="scientific">Sedimentitalea xiamensis</name>
    <dbReference type="NCBI Taxonomy" id="3050037"/>
    <lineage>
        <taxon>Bacteria</taxon>
        <taxon>Pseudomonadati</taxon>
        <taxon>Pseudomonadota</taxon>
        <taxon>Alphaproteobacteria</taxon>
        <taxon>Rhodobacterales</taxon>
        <taxon>Paracoccaceae</taxon>
        <taxon>Sedimentitalea</taxon>
    </lineage>
</organism>
<keyword evidence="1" id="KW-0732">Signal</keyword>
<sequence>MQGILARVLVLAALAGPALAAAEVKVCNDTSGLQVLAIGYGAEGQRVSEGWWAIDPGICAPVPPDGTAGEHVYLFARSPDWRAPDDGPVLCVSAGPFRLEETDDCASRGQDSAAFRRVPLESGDVDTAIRLSEVLSQGPDVAAGGEGFGLDAVFQGCGLADADNGCVFFAGGRRFVVPDDGRTAEPVMSFLRGLDPAAAIRVQGTVVATEGDTDMAVLRDGAARSATDAEDAIRTLQGTWVSVDDPQDRFDLRGVERQGRYGDRPTGADRLSVADTCGGADGLGPYLVSVDRETGDETCYAIESLTADGLVLTHLPRGNLLEYRRPE</sequence>
<dbReference type="Proteomes" id="UP001227126">
    <property type="component" value="Unassembled WGS sequence"/>
</dbReference>
<comment type="caution">
    <text evidence="2">The sequence shown here is derived from an EMBL/GenBank/DDBJ whole genome shotgun (WGS) entry which is preliminary data.</text>
</comment>
<feature type="signal peptide" evidence="1">
    <location>
        <begin position="1"/>
        <end position="20"/>
    </location>
</feature>
<dbReference type="InterPro" id="IPR009380">
    <property type="entry name" value="DUF1036"/>
</dbReference>